<gene>
    <name evidence="1" type="ORF">MRATA1EN22A_LOCUS1652</name>
</gene>
<organism evidence="1 2">
    <name type="scientific">Rangifer tarandus platyrhynchus</name>
    <name type="common">Svalbard reindeer</name>
    <dbReference type="NCBI Taxonomy" id="3082113"/>
    <lineage>
        <taxon>Eukaryota</taxon>
        <taxon>Metazoa</taxon>
        <taxon>Chordata</taxon>
        <taxon>Craniata</taxon>
        <taxon>Vertebrata</taxon>
        <taxon>Euteleostomi</taxon>
        <taxon>Mammalia</taxon>
        <taxon>Eutheria</taxon>
        <taxon>Laurasiatheria</taxon>
        <taxon>Artiodactyla</taxon>
        <taxon>Ruminantia</taxon>
        <taxon>Pecora</taxon>
        <taxon>Cervidae</taxon>
        <taxon>Odocoileinae</taxon>
        <taxon>Rangifer</taxon>
    </lineage>
</organism>
<name>A0AC59Y4D3_RANTA</name>
<accession>A0AC59Y4D3</accession>
<dbReference type="EMBL" id="OX596094">
    <property type="protein sequence ID" value="CAM9375804.1"/>
    <property type="molecule type" value="Genomic_DNA"/>
</dbReference>
<dbReference type="Proteomes" id="UP001162501">
    <property type="component" value="Chromosome 10"/>
</dbReference>
<sequence>MVGLSHLASQVCCTQSPCPRGRPLLTPTSTDPQTLKGRSGLVSVGSLGPGANKVFFEPSECLWWGWSLILNVISPLLLSWWGFSFGLGCGVSFFGGIQHSPIDGVQQ</sequence>
<evidence type="ECO:0000313" key="1">
    <source>
        <dbReference type="EMBL" id="CAM9375804.1"/>
    </source>
</evidence>
<reference evidence="1" key="1">
    <citation type="submission" date="2023-05" db="EMBL/GenBank/DDBJ databases">
        <authorList>
            <consortium name="ELIXIR-Norway"/>
        </authorList>
    </citation>
    <scope>NUCLEOTIDE SEQUENCE</scope>
</reference>
<evidence type="ECO:0000313" key="2">
    <source>
        <dbReference type="Proteomes" id="UP001162501"/>
    </source>
</evidence>
<proteinExistence type="predicted"/>
<reference evidence="1" key="2">
    <citation type="submission" date="2025-03" db="EMBL/GenBank/DDBJ databases">
        <authorList>
            <consortium name="ELIXIR-Norway"/>
            <consortium name="Elixir Norway"/>
        </authorList>
    </citation>
    <scope>NUCLEOTIDE SEQUENCE</scope>
</reference>
<protein>
    <submittedName>
        <fullName evidence="1">Uncharacterized protein</fullName>
    </submittedName>
</protein>